<proteinExistence type="predicted"/>
<reference evidence="2" key="2">
    <citation type="submission" date="2023-05" db="EMBL/GenBank/DDBJ databases">
        <authorList>
            <person name="Gauthier M.-E.A."/>
            <person name="Abeyanake S."/>
        </authorList>
    </citation>
    <scope>NUCLEOTIDE SEQUENCE</scope>
    <source>
        <strain evidence="2">B27</strain>
    </source>
</reference>
<feature type="transmembrane region" description="Helical" evidence="1">
    <location>
        <begin position="76"/>
        <end position="93"/>
    </location>
</feature>
<keyword evidence="1" id="KW-0472">Membrane</keyword>
<reference evidence="2" key="1">
    <citation type="journal article" date="2023" name="Arch. Virol.">
        <title>First detection and complete genome sequence of a new potexvirus naturally infecting Adenium obesum.</title>
        <authorList>
            <person name="Gauthier M.A."/>
            <person name="Abeynayake S.W."/>
            <person name="Lelwala R.V."/>
            <person name="McMaster C.A."/>
            <person name="Eichner R."/>
            <person name="Morrison J."/>
            <person name="Elliott C.E."/>
            <person name="Fiorito S."/>
            <person name="Dinsdale A."/>
            <person name="Pattemore J."/>
            <person name="Barrero R.A."/>
        </authorList>
    </citation>
    <scope>NUCLEOTIDE SEQUENCE</scope>
    <source>
        <strain evidence="2">B27</strain>
    </source>
</reference>
<dbReference type="InterPro" id="IPR001896">
    <property type="entry name" value="Plant_vir_prot"/>
</dbReference>
<accession>A0AA51VJ95</accession>
<dbReference type="Pfam" id="PF01307">
    <property type="entry name" value="Plant_vir_prot"/>
    <property type="match status" value="1"/>
</dbReference>
<evidence type="ECO:0000256" key="1">
    <source>
        <dbReference type="SAM" id="Phobius"/>
    </source>
</evidence>
<keyword evidence="1" id="KW-0812">Transmembrane</keyword>
<protein>
    <submittedName>
        <fullName evidence="2">Triple block protein 2</fullName>
    </submittedName>
</protein>
<sequence>MPLTPPPNHIRELTPFLLGFALVLAIFTCTRNTLPHTGDNIHSLPFGGSYIDGTKRINYLPPKGQGTFFPSHAQRAHLPAILVCILPLVIFLLHKATTRNNPGHTCTTCSSQTL</sequence>
<dbReference type="EMBL" id="OR039325">
    <property type="protein sequence ID" value="WMX21793.1"/>
    <property type="molecule type" value="Genomic_RNA"/>
</dbReference>
<keyword evidence="1" id="KW-1133">Transmembrane helix</keyword>
<organism evidence="2">
    <name type="scientific">Adenium obesum virus X</name>
    <dbReference type="NCBI Taxonomy" id="3074438"/>
    <lineage>
        <taxon>Viruses</taxon>
        <taxon>Riboviria</taxon>
        <taxon>Orthornavirae</taxon>
        <taxon>Kitrinoviricota</taxon>
        <taxon>Alsuviricetes</taxon>
        <taxon>Tymovirales</taxon>
        <taxon>Alphaflexiviridae</taxon>
        <taxon>Potexvirus</taxon>
        <taxon>Potexvirus ecsadenii</taxon>
    </lineage>
</organism>
<evidence type="ECO:0000313" key="2">
    <source>
        <dbReference type="EMBL" id="WMX21793.1"/>
    </source>
</evidence>
<name>A0AA51VJ95_9VIRU</name>